<proteinExistence type="predicted"/>
<evidence type="ECO:0000313" key="1">
    <source>
        <dbReference type="EMBL" id="KAK3940984.1"/>
    </source>
</evidence>
<dbReference type="EMBL" id="MU853788">
    <property type="protein sequence ID" value="KAK3940984.1"/>
    <property type="molecule type" value="Genomic_DNA"/>
</dbReference>
<accession>A0AAN6S597</accession>
<protein>
    <submittedName>
        <fullName evidence="1">Uncharacterized protein</fullName>
    </submittedName>
</protein>
<dbReference type="AlphaFoldDB" id="A0AAN6S597"/>
<reference evidence="2" key="1">
    <citation type="journal article" date="2023" name="Mol. Phylogenet. Evol.">
        <title>Genome-scale phylogeny and comparative genomics of the fungal order Sordariales.</title>
        <authorList>
            <person name="Hensen N."/>
            <person name="Bonometti L."/>
            <person name="Westerberg I."/>
            <person name="Brannstrom I.O."/>
            <person name="Guillou S."/>
            <person name="Cros-Aarteil S."/>
            <person name="Calhoun S."/>
            <person name="Haridas S."/>
            <person name="Kuo A."/>
            <person name="Mondo S."/>
            <person name="Pangilinan J."/>
            <person name="Riley R."/>
            <person name="LaButti K."/>
            <person name="Andreopoulos B."/>
            <person name="Lipzen A."/>
            <person name="Chen C."/>
            <person name="Yan M."/>
            <person name="Daum C."/>
            <person name="Ng V."/>
            <person name="Clum A."/>
            <person name="Steindorff A."/>
            <person name="Ohm R.A."/>
            <person name="Martin F."/>
            <person name="Silar P."/>
            <person name="Natvig D.O."/>
            <person name="Lalanne C."/>
            <person name="Gautier V."/>
            <person name="Ament-Velasquez S.L."/>
            <person name="Kruys A."/>
            <person name="Hutchinson M.I."/>
            <person name="Powell A.J."/>
            <person name="Barry K."/>
            <person name="Miller A.N."/>
            <person name="Grigoriev I.V."/>
            <person name="Debuchy R."/>
            <person name="Gladieux P."/>
            <person name="Hiltunen Thoren M."/>
            <person name="Johannesson H."/>
        </authorList>
    </citation>
    <scope>NUCLEOTIDE SEQUENCE [LARGE SCALE GENOMIC DNA]</scope>
    <source>
        <strain evidence="2">CBS 340.73</strain>
    </source>
</reference>
<dbReference type="Proteomes" id="UP001303473">
    <property type="component" value="Unassembled WGS sequence"/>
</dbReference>
<evidence type="ECO:0000313" key="2">
    <source>
        <dbReference type="Proteomes" id="UP001303473"/>
    </source>
</evidence>
<comment type="caution">
    <text evidence="1">The sequence shown here is derived from an EMBL/GenBank/DDBJ whole genome shotgun (WGS) entry which is preliminary data.</text>
</comment>
<name>A0AAN6S597_9PEZI</name>
<organism evidence="1 2">
    <name type="scientific">Diplogelasinospora grovesii</name>
    <dbReference type="NCBI Taxonomy" id="303347"/>
    <lineage>
        <taxon>Eukaryota</taxon>
        <taxon>Fungi</taxon>
        <taxon>Dikarya</taxon>
        <taxon>Ascomycota</taxon>
        <taxon>Pezizomycotina</taxon>
        <taxon>Sordariomycetes</taxon>
        <taxon>Sordariomycetidae</taxon>
        <taxon>Sordariales</taxon>
        <taxon>Diplogelasinosporaceae</taxon>
        <taxon>Diplogelasinospora</taxon>
    </lineage>
</organism>
<keyword evidence="2" id="KW-1185">Reference proteome</keyword>
<sequence length="130" mass="14602">MKCLGIPIDHRLRGLIRGAKAIKSTEEDAGHVQILHDFGTALEYEDGRSYLPICDLGFRIEMARPESKGSIVVALLRPHSKQVYSEGFVSGTRDEVYNNIMESTLPSGPDPLTLNEQTPWLRNKQPRELL</sequence>
<gene>
    <name evidence="1" type="ORF">QBC46DRAFT_340949</name>
</gene>